<proteinExistence type="predicted"/>
<name>A0ACB7T018_HYAAI</name>
<reference evidence="1" key="1">
    <citation type="submission" date="2020-05" db="EMBL/GenBank/DDBJ databases">
        <title>Large-scale comparative analyses of tick genomes elucidate their genetic diversity and vector capacities.</title>
        <authorList>
            <person name="Jia N."/>
            <person name="Wang J."/>
            <person name="Shi W."/>
            <person name="Du L."/>
            <person name="Sun Y."/>
            <person name="Zhan W."/>
            <person name="Jiang J."/>
            <person name="Wang Q."/>
            <person name="Zhang B."/>
            <person name="Ji P."/>
            <person name="Sakyi L.B."/>
            <person name="Cui X."/>
            <person name="Yuan T."/>
            <person name="Jiang B."/>
            <person name="Yang W."/>
            <person name="Lam T.T.-Y."/>
            <person name="Chang Q."/>
            <person name="Ding S."/>
            <person name="Wang X."/>
            <person name="Zhu J."/>
            <person name="Ruan X."/>
            <person name="Zhao L."/>
            <person name="Wei J."/>
            <person name="Que T."/>
            <person name="Du C."/>
            <person name="Cheng J."/>
            <person name="Dai P."/>
            <person name="Han X."/>
            <person name="Huang E."/>
            <person name="Gao Y."/>
            <person name="Liu J."/>
            <person name="Shao H."/>
            <person name="Ye R."/>
            <person name="Li L."/>
            <person name="Wei W."/>
            <person name="Wang X."/>
            <person name="Wang C."/>
            <person name="Yang T."/>
            <person name="Huo Q."/>
            <person name="Li W."/>
            <person name="Guo W."/>
            <person name="Chen H."/>
            <person name="Zhou L."/>
            <person name="Ni X."/>
            <person name="Tian J."/>
            <person name="Zhou Y."/>
            <person name="Sheng Y."/>
            <person name="Liu T."/>
            <person name="Pan Y."/>
            <person name="Xia L."/>
            <person name="Li J."/>
            <person name="Zhao F."/>
            <person name="Cao W."/>
        </authorList>
    </citation>
    <scope>NUCLEOTIDE SEQUENCE</scope>
    <source>
        <strain evidence="1">Hyas-2018</strain>
    </source>
</reference>
<gene>
    <name evidence="1" type="ORF">HPB50_007021</name>
</gene>
<dbReference type="EMBL" id="CM023491">
    <property type="protein sequence ID" value="KAH6940802.1"/>
    <property type="molecule type" value="Genomic_DNA"/>
</dbReference>
<sequence length="1352" mass="145230">MNHPPGRPPPRLGEKVKHIIAARMLCCGRKKENHEGDLVVCVEGGSETWGPRVGAVRPRLAPGAPAPEMVLQGDFRKVSGISSEVFRQIEAVEREYDATTAAHLEAVQKRGEMVVRVLDPRCLGRAGAQAARRYAQGGTAFVEIVKRPGQTLGLYIREGDGVRTQEGVFISRIALESAVYHSGLLRVGDEILAVNLVDVRNMSLDDVVIIMSIPRRLVLAVRSKGAGGPGGRSGALPPVPPMAAERQRPPVVIVKRGVQEAEDDLQSENGMGGGLMENPYYSSTVPVRRQPQPPHRYPKTLESLAEQVHAFRDSPHMERSSAARNRYWDEHDRGMSTRRLLRTESEQRLMQPEMMQGPHAGRYYSLRPSATGGGMVSLHHAAQHHHQQQQQQQQMAPGGILRRRSLMESCSDTEVQSGRRPPSAMGAPFMVPPTHGQHPRTLTGRSNSLPRGVALGVLDPRRALRHGVRFERAAYDSQEDSDGALSAPELPSGRPRRPKVSASGPLAGPMMSGGGTLPGVFSSSEYRAWMRRAPSTSALYERVGRLSTTASSTGLSGRAMMHPQLSSSSSGTSSLRRPLPRVAHSAESLLDSLRQEQQQLQLQQQRSSLLSGLPTWGSSSLDLGSSAGGSLRPMGRSSSLLFPRPLRLPHAMSLDYVRAEDRALCLNPREFLKYRPEKESESVLAGAFSGLLWLHLLGARGLRGHGPRDLYCVIETDRAHKARTVVRSGDHSFDWDEVFELDLVDNTTVSFLLYSWDPQSRHKLCYKGTVHLLSALREAPAHSLALRLEPRGALYLKMRYRDPRHTFQRTPNYSGGGVFGAPLDALVAREKGTVPLIVQRCVQQVENRGLDIVGIYRLCGSAVRKRMLREAIERSCAASGPHWKVDLSAEHVPDINVVTSLLKDYLRELPEPLFTKGLFDMLVDGLSVCLPDDPEGNAKLMFSILDCLPKVNRCTALFLLDHLKLVSSRSDRNKMTSRALAECFGPVCVCHAETGFPVSDLRRPIEVFAYLLDIWPLNRAAFVAASGTDLRPSLGASIAAGSGLGGGSSLGGGSAYLTGSVSASSSPHMGSSLSGATGGLYSTAGIYTSGVHTAGGAGSYTSRASELAGGGGYTSSTLGSSNTYSSSGGIGISVPITTVPGLSSLSASDKLTTTVTAPSSSSSPPRDATTITTTAVVYADQRAAGAPRAIRTPRQVRSQGAARAQGTARTQGAAEHRERPEHRDRPEHRERAEHRERPEPRERSILGDVGGTLERERTSGHHLHNSTRDRVCDVTGGANSSRAAAFGGTNGIGTSSGIGVNGAGGGANGANGPPISSMATQSSESRPGEASSAASDSKPWPSQRSSLPESAC</sequence>
<evidence type="ECO:0000313" key="1">
    <source>
        <dbReference type="EMBL" id="KAH6940802.1"/>
    </source>
</evidence>
<comment type="caution">
    <text evidence="1">The sequence shown here is derived from an EMBL/GenBank/DDBJ whole genome shotgun (WGS) entry which is preliminary data.</text>
</comment>
<protein>
    <submittedName>
        <fullName evidence="1">Uncharacterized protein</fullName>
    </submittedName>
</protein>
<evidence type="ECO:0000313" key="2">
    <source>
        <dbReference type="Proteomes" id="UP000821845"/>
    </source>
</evidence>
<organism evidence="1 2">
    <name type="scientific">Hyalomma asiaticum</name>
    <name type="common">Tick</name>
    <dbReference type="NCBI Taxonomy" id="266040"/>
    <lineage>
        <taxon>Eukaryota</taxon>
        <taxon>Metazoa</taxon>
        <taxon>Ecdysozoa</taxon>
        <taxon>Arthropoda</taxon>
        <taxon>Chelicerata</taxon>
        <taxon>Arachnida</taxon>
        <taxon>Acari</taxon>
        <taxon>Parasitiformes</taxon>
        <taxon>Ixodida</taxon>
        <taxon>Ixodoidea</taxon>
        <taxon>Ixodidae</taxon>
        <taxon>Hyalomminae</taxon>
        <taxon>Hyalomma</taxon>
    </lineage>
</organism>
<dbReference type="Proteomes" id="UP000821845">
    <property type="component" value="Chromosome 11"/>
</dbReference>
<accession>A0ACB7T018</accession>
<keyword evidence="2" id="KW-1185">Reference proteome</keyword>